<dbReference type="HAMAP" id="MF_00929">
    <property type="entry name" value="Cellobiose_2_epim"/>
    <property type="match status" value="1"/>
</dbReference>
<evidence type="ECO:0000256" key="3">
    <source>
        <dbReference type="ARBA" id="ARBA00023235"/>
    </source>
</evidence>
<dbReference type="InterPro" id="IPR028584">
    <property type="entry name" value="Cellobiose_2_epim"/>
</dbReference>
<reference evidence="6" key="1">
    <citation type="journal article" date="2019" name="Int. J. Syst. Evol. Microbiol.">
        <title>The Global Catalogue of Microorganisms (GCM) 10K type strain sequencing project: providing services to taxonomists for standard genome sequencing and annotation.</title>
        <authorList>
            <consortium name="The Broad Institute Genomics Platform"/>
            <consortium name="The Broad Institute Genome Sequencing Center for Infectious Disease"/>
            <person name="Wu L."/>
            <person name="Ma J."/>
        </authorList>
    </citation>
    <scope>NUCLEOTIDE SEQUENCE [LARGE SCALE GENOMIC DNA]</scope>
    <source>
        <strain evidence="6">KCTC 42805</strain>
    </source>
</reference>
<comment type="catalytic activity">
    <reaction evidence="1 4">
        <text>D-cellobiose = beta-D-glucosyl-(1-&gt;4)-D-mannopyranose</text>
        <dbReference type="Rhea" id="RHEA:23384"/>
        <dbReference type="ChEBI" id="CHEBI:17057"/>
        <dbReference type="ChEBI" id="CHEBI:47931"/>
        <dbReference type="EC" id="5.1.3.11"/>
    </reaction>
</comment>
<dbReference type="InterPro" id="IPR012341">
    <property type="entry name" value="6hp_glycosidase-like_sf"/>
</dbReference>
<comment type="function">
    <text evidence="4">Catalyzes the reversible epimerization of cellobiose to 4-O-beta-D-glucopyranosyl-D-mannose (Glc-Man).</text>
</comment>
<dbReference type="EMBL" id="JBHULN010000002">
    <property type="protein sequence ID" value="MFD2569731.1"/>
    <property type="molecule type" value="Genomic_DNA"/>
</dbReference>
<keyword evidence="3 4" id="KW-0413">Isomerase</keyword>
<evidence type="ECO:0000256" key="2">
    <source>
        <dbReference type="ARBA" id="ARBA00008558"/>
    </source>
</evidence>
<dbReference type="EC" id="5.1.3.11" evidence="4"/>
<evidence type="ECO:0000313" key="6">
    <source>
        <dbReference type="Proteomes" id="UP001597469"/>
    </source>
</evidence>
<keyword evidence="6" id="KW-1185">Reference proteome</keyword>
<dbReference type="RefSeq" id="WP_381520510.1">
    <property type="nucleotide sequence ID" value="NZ_JBHULN010000002.1"/>
</dbReference>
<sequence length="395" mass="46140">MDLKQFRAELRQEHKDILAYWERYAPDPTNGGFYGRVDYQNRPDPNADKGIVLNSRILWTFSAALRHTQHDDYRATADKSFQYIKQYFIDPQYGGVYWSVDAKGQPKQTVKQLYGQAFTLYGLSEYAHATHNAEALKMAKDLFQLMVKHAYDSKKGGYHEALARDWSEADNYILSKRENQETKTMNTHLHILEAFSNLYRVWPDKSVDQQIRGMLDMFQKHIVDPKTYRMNLFMNDDWEVRKTAISYGHDIEASWLLPEAADVLGDKALQKTIHDLGVKMARAASDGLAPDGGMNYELDPDGHLNQERSWWVMAEAMVGFMNAYQLTHEKQFLDKSMQSWEFIKKYLLDTKNGEWFMGVDAEHKVMGRDKISMWKCSYHNSRACLEMLDRLEHIR</sequence>
<dbReference type="SUPFAM" id="SSF48208">
    <property type="entry name" value="Six-hairpin glycosidases"/>
    <property type="match status" value="1"/>
</dbReference>
<gene>
    <name evidence="5" type="ORF">ACFSUS_03745</name>
</gene>
<accession>A0ABW5LZL9</accession>
<dbReference type="InterPro" id="IPR008928">
    <property type="entry name" value="6-hairpin_glycosidase_sf"/>
</dbReference>
<dbReference type="PANTHER" id="PTHR15108">
    <property type="entry name" value="N-ACYLGLUCOSAMINE-2-EPIMERASE"/>
    <property type="match status" value="1"/>
</dbReference>
<organism evidence="5 6">
    <name type="scientific">Spirosoma soli</name>
    <dbReference type="NCBI Taxonomy" id="1770529"/>
    <lineage>
        <taxon>Bacteria</taxon>
        <taxon>Pseudomonadati</taxon>
        <taxon>Bacteroidota</taxon>
        <taxon>Cytophagia</taxon>
        <taxon>Cytophagales</taxon>
        <taxon>Cytophagaceae</taxon>
        <taxon>Spirosoma</taxon>
    </lineage>
</organism>
<evidence type="ECO:0000313" key="5">
    <source>
        <dbReference type="EMBL" id="MFD2569731.1"/>
    </source>
</evidence>
<dbReference type="InterPro" id="IPR010819">
    <property type="entry name" value="AGE/CE"/>
</dbReference>
<dbReference type="Gene3D" id="1.50.10.10">
    <property type="match status" value="1"/>
</dbReference>
<name>A0ABW5LZL9_9BACT</name>
<evidence type="ECO:0000256" key="4">
    <source>
        <dbReference type="HAMAP-Rule" id="MF_00929"/>
    </source>
</evidence>
<protein>
    <recommendedName>
        <fullName evidence="4">Cellobiose 2-epimerase</fullName>
        <shortName evidence="4">CE</shortName>
        <ecNumber evidence="4">5.1.3.11</ecNumber>
    </recommendedName>
</protein>
<dbReference type="Proteomes" id="UP001597469">
    <property type="component" value="Unassembled WGS sequence"/>
</dbReference>
<comment type="similarity">
    <text evidence="2">Belongs to the N-acylglucosamine 2-epimerase family.</text>
</comment>
<comment type="similarity">
    <text evidence="4">Belongs to the cellobiose 2-epimerase family.</text>
</comment>
<proteinExistence type="inferred from homology"/>
<dbReference type="Pfam" id="PF07221">
    <property type="entry name" value="GlcNAc_2-epim"/>
    <property type="match status" value="1"/>
</dbReference>
<evidence type="ECO:0000256" key="1">
    <source>
        <dbReference type="ARBA" id="ARBA00001470"/>
    </source>
</evidence>
<comment type="caution">
    <text evidence="5">The sequence shown here is derived from an EMBL/GenBank/DDBJ whole genome shotgun (WGS) entry which is preliminary data.</text>
</comment>